<keyword evidence="5" id="KW-1185">Reference proteome</keyword>
<dbReference type="InterPro" id="IPR011992">
    <property type="entry name" value="EF-hand-dom_pair"/>
</dbReference>
<dbReference type="EMBL" id="CAMXCT010002913">
    <property type="protein sequence ID" value="CAI4001315.1"/>
    <property type="molecule type" value="Genomic_DNA"/>
</dbReference>
<reference evidence="4" key="2">
    <citation type="submission" date="2024-04" db="EMBL/GenBank/DDBJ databases">
        <authorList>
            <person name="Chen Y."/>
            <person name="Shah S."/>
            <person name="Dougan E. K."/>
            <person name="Thang M."/>
            <person name="Chan C."/>
        </authorList>
    </citation>
    <scope>NUCLEOTIDE SEQUENCE [LARGE SCALE GENOMIC DNA]</scope>
</reference>
<dbReference type="AlphaFoldDB" id="A0A9P1G883"/>
<sequence length="456" mass="50342">MQVTNEELANKVAEITVLRNRMQQMERENLRLENELAQAKEKGTQPSQRSREKVDLERANEQLQYLRQDLLSSDDERKRLKLTLQSQEQELLVLRQRAEEARPATPAATPAAAPVAVPVAAVETRPAPAPAAPPAAVVQPATVARSEPQDEAKGRLLLQELARWETLAEEPRDAWYQLKAAVSRFPGAAAAATATAKVLRGAAPSSRRQAARVVRMWLGLFPGHATILATAPHVAGMTDVLRDVFHAFAGGVEMDGRSFVKCLKDAGLLDERLKTVQADLIFARHKPKGSRRISYDLFIQALTEVAMKRDLLPEEAVDRVCLAHGPDYESATTAFEDAAGPERFFYDKTTYTGMHKCSSASQQLVMRPSRSRDLPESWASPEDYDLPKSGPERFYYDRSTYTGTHKNNGPSAAGSGVGKEGYSDLSVLVRRDVVQDDVLQRRRRSKTSNSPNGSGS</sequence>
<dbReference type="OrthoDB" id="548799at2759"/>
<dbReference type="GO" id="GO:0001578">
    <property type="term" value="P:microtubule bundle formation"/>
    <property type="evidence" value="ECO:0007669"/>
    <property type="project" value="TreeGrafter"/>
</dbReference>
<gene>
    <name evidence="3" type="ORF">C1SCF055_LOCUS27369</name>
</gene>
<dbReference type="SUPFAM" id="SSF47473">
    <property type="entry name" value="EF-hand"/>
    <property type="match status" value="1"/>
</dbReference>
<dbReference type="Proteomes" id="UP001152797">
    <property type="component" value="Unassembled WGS sequence"/>
</dbReference>
<dbReference type="GO" id="GO:0032273">
    <property type="term" value="P:positive regulation of protein polymerization"/>
    <property type="evidence" value="ECO:0007669"/>
    <property type="project" value="TreeGrafter"/>
</dbReference>
<name>A0A9P1G883_9DINO</name>
<feature type="non-terminal residue" evidence="3">
    <location>
        <position position="1"/>
    </location>
</feature>
<feature type="compositionally biased region" description="Polar residues" evidence="2">
    <location>
        <begin position="447"/>
        <end position="456"/>
    </location>
</feature>
<dbReference type="InterPro" id="IPR008907">
    <property type="entry name" value="TPP/p25"/>
</dbReference>
<evidence type="ECO:0000256" key="1">
    <source>
        <dbReference type="ARBA" id="ARBA00010994"/>
    </source>
</evidence>
<evidence type="ECO:0000313" key="3">
    <source>
        <dbReference type="EMBL" id="CAI4001315.1"/>
    </source>
</evidence>
<dbReference type="PANTHER" id="PTHR12932">
    <property type="entry name" value="P25 ALPHA-RELATED"/>
    <property type="match status" value="1"/>
</dbReference>
<feature type="region of interest" description="Disordered" evidence="2">
    <location>
        <begin position="433"/>
        <end position="456"/>
    </location>
</feature>
<reference evidence="3" key="1">
    <citation type="submission" date="2022-10" db="EMBL/GenBank/DDBJ databases">
        <authorList>
            <person name="Chen Y."/>
            <person name="Dougan E. K."/>
            <person name="Chan C."/>
            <person name="Rhodes N."/>
            <person name="Thang M."/>
        </authorList>
    </citation>
    <scope>NUCLEOTIDE SEQUENCE</scope>
</reference>
<dbReference type="Gene3D" id="1.10.238.10">
    <property type="entry name" value="EF-hand"/>
    <property type="match status" value="1"/>
</dbReference>
<evidence type="ECO:0000256" key="2">
    <source>
        <dbReference type="SAM" id="MobiDB-lite"/>
    </source>
</evidence>
<dbReference type="PANTHER" id="PTHR12932:SF9">
    <property type="entry name" value="TUBULIN POLYMERIZATION-PROMOTING PROTEIN HOMOLOG"/>
    <property type="match status" value="1"/>
</dbReference>
<organism evidence="3">
    <name type="scientific">Cladocopium goreaui</name>
    <dbReference type="NCBI Taxonomy" id="2562237"/>
    <lineage>
        <taxon>Eukaryota</taxon>
        <taxon>Sar</taxon>
        <taxon>Alveolata</taxon>
        <taxon>Dinophyceae</taxon>
        <taxon>Suessiales</taxon>
        <taxon>Symbiodiniaceae</taxon>
        <taxon>Cladocopium</taxon>
    </lineage>
</organism>
<accession>A0A9P1G883</accession>
<comment type="similarity">
    <text evidence="1">Belongs to the TPPP family.</text>
</comment>
<protein>
    <submittedName>
        <fullName evidence="3">Uncharacterized protein</fullName>
    </submittedName>
</protein>
<feature type="region of interest" description="Disordered" evidence="2">
    <location>
        <begin position="36"/>
        <end position="55"/>
    </location>
</feature>
<comment type="caution">
    <text evidence="3">The sequence shown here is derived from an EMBL/GenBank/DDBJ whole genome shotgun (WGS) entry which is preliminary data.</text>
</comment>
<dbReference type="EMBL" id="CAMXCT030002913">
    <property type="protein sequence ID" value="CAL4788627.1"/>
    <property type="molecule type" value="Genomic_DNA"/>
</dbReference>
<dbReference type="EMBL" id="CAMXCT020002913">
    <property type="protein sequence ID" value="CAL1154690.1"/>
    <property type="molecule type" value="Genomic_DNA"/>
</dbReference>
<dbReference type="GO" id="GO:0005874">
    <property type="term" value="C:microtubule"/>
    <property type="evidence" value="ECO:0007669"/>
    <property type="project" value="TreeGrafter"/>
</dbReference>
<evidence type="ECO:0000313" key="5">
    <source>
        <dbReference type="Proteomes" id="UP001152797"/>
    </source>
</evidence>
<evidence type="ECO:0000313" key="4">
    <source>
        <dbReference type="EMBL" id="CAL1154690.1"/>
    </source>
</evidence>
<dbReference type="GO" id="GO:0046785">
    <property type="term" value="P:microtubule polymerization"/>
    <property type="evidence" value="ECO:0007669"/>
    <property type="project" value="InterPro"/>
</dbReference>
<dbReference type="Pfam" id="PF05517">
    <property type="entry name" value="p25-alpha"/>
    <property type="match status" value="1"/>
</dbReference>
<feature type="region of interest" description="Disordered" evidence="2">
    <location>
        <begin position="360"/>
        <end position="420"/>
    </location>
</feature>
<dbReference type="GO" id="GO:0015631">
    <property type="term" value="F:tubulin binding"/>
    <property type="evidence" value="ECO:0007669"/>
    <property type="project" value="InterPro"/>
</dbReference>
<feature type="compositionally biased region" description="Polar residues" evidence="2">
    <location>
        <begin position="399"/>
        <end position="410"/>
    </location>
</feature>
<proteinExistence type="inferred from homology"/>